<dbReference type="Gene3D" id="3.30.565.10">
    <property type="entry name" value="Histidine kinase-like ATPase, C-terminal domain"/>
    <property type="match status" value="1"/>
</dbReference>
<keyword evidence="1" id="KW-0808">Transferase</keyword>
<evidence type="ECO:0000259" key="2">
    <source>
        <dbReference type="Pfam" id="PF13581"/>
    </source>
</evidence>
<dbReference type="InterPro" id="IPR050267">
    <property type="entry name" value="Anti-sigma-factor_SerPK"/>
</dbReference>
<dbReference type="SUPFAM" id="SSF55874">
    <property type="entry name" value="ATPase domain of HSP90 chaperone/DNA topoisomerase II/histidine kinase"/>
    <property type="match status" value="1"/>
</dbReference>
<dbReference type="InterPro" id="IPR003594">
    <property type="entry name" value="HATPase_dom"/>
</dbReference>
<dbReference type="Proteomes" id="UP000652013">
    <property type="component" value="Unassembled WGS sequence"/>
</dbReference>
<keyword evidence="1" id="KW-0418">Kinase</keyword>
<dbReference type="AlphaFoldDB" id="A0A8J3Y8N1"/>
<dbReference type="EMBL" id="BOOY01000025">
    <property type="protein sequence ID" value="GIJ03948.1"/>
    <property type="molecule type" value="Genomic_DNA"/>
</dbReference>
<reference evidence="3" key="1">
    <citation type="submission" date="2021-01" db="EMBL/GenBank/DDBJ databases">
        <title>Whole genome shotgun sequence of Spirilliplanes yamanashiensis NBRC 15828.</title>
        <authorList>
            <person name="Komaki H."/>
            <person name="Tamura T."/>
        </authorList>
    </citation>
    <scope>NUCLEOTIDE SEQUENCE</scope>
    <source>
        <strain evidence="3">NBRC 15828</strain>
    </source>
</reference>
<name>A0A8J3Y8N1_9ACTN</name>
<proteinExistence type="predicted"/>
<keyword evidence="4" id="KW-1185">Reference proteome</keyword>
<dbReference type="CDD" id="cd16936">
    <property type="entry name" value="HATPase_RsbW-like"/>
    <property type="match status" value="1"/>
</dbReference>
<evidence type="ECO:0000313" key="3">
    <source>
        <dbReference type="EMBL" id="GIJ03948.1"/>
    </source>
</evidence>
<dbReference type="GO" id="GO:0004674">
    <property type="term" value="F:protein serine/threonine kinase activity"/>
    <property type="evidence" value="ECO:0007669"/>
    <property type="project" value="UniProtKB-KW"/>
</dbReference>
<evidence type="ECO:0000256" key="1">
    <source>
        <dbReference type="ARBA" id="ARBA00022527"/>
    </source>
</evidence>
<evidence type="ECO:0000313" key="4">
    <source>
        <dbReference type="Proteomes" id="UP000652013"/>
    </source>
</evidence>
<dbReference type="InterPro" id="IPR036890">
    <property type="entry name" value="HATPase_C_sf"/>
</dbReference>
<dbReference type="PANTHER" id="PTHR35526">
    <property type="entry name" value="ANTI-SIGMA-F FACTOR RSBW-RELATED"/>
    <property type="match status" value="1"/>
</dbReference>
<keyword evidence="1" id="KW-0723">Serine/threonine-protein kinase</keyword>
<dbReference type="PANTHER" id="PTHR35526:SF3">
    <property type="entry name" value="ANTI-SIGMA-F FACTOR RSBW"/>
    <property type="match status" value="1"/>
</dbReference>
<feature type="domain" description="Histidine kinase/HSP90-like ATPase" evidence="2">
    <location>
        <begin position="27"/>
        <end position="138"/>
    </location>
</feature>
<gene>
    <name evidence="3" type="ORF">Sya03_33000</name>
</gene>
<sequence>MTSLPASPPHPGAVDVRRWTLDDVRDLHQLRAALRTEIARVTRVAGAELGEVLDRAVIVATELATNALRHGRPPAEVRLQQAQDRLVLVVVDHAVDAVPRLDDDRPPGAGGLGMRFVRTLAVETGWYTRDGAKHVWASFPG</sequence>
<organism evidence="3 4">
    <name type="scientific">Spirilliplanes yamanashiensis</name>
    <dbReference type="NCBI Taxonomy" id="42233"/>
    <lineage>
        <taxon>Bacteria</taxon>
        <taxon>Bacillati</taxon>
        <taxon>Actinomycetota</taxon>
        <taxon>Actinomycetes</taxon>
        <taxon>Micromonosporales</taxon>
        <taxon>Micromonosporaceae</taxon>
        <taxon>Spirilliplanes</taxon>
    </lineage>
</organism>
<protein>
    <recommendedName>
        <fullName evidence="2">Histidine kinase/HSP90-like ATPase domain-containing protein</fullName>
    </recommendedName>
</protein>
<dbReference type="RefSeq" id="WP_203939194.1">
    <property type="nucleotide sequence ID" value="NZ_BAAAGJ010000002.1"/>
</dbReference>
<dbReference type="Pfam" id="PF13581">
    <property type="entry name" value="HATPase_c_2"/>
    <property type="match status" value="1"/>
</dbReference>
<comment type="caution">
    <text evidence="3">The sequence shown here is derived from an EMBL/GenBank/DDBJ whole genome shotgun (WGS) entry which is preliminary data.</text>
</comment>
<accession>A0A8J3Y8N1</accession>